<dbReference type="CDD" id="cd06558">
    <property type="entry name" value="crotonase-like"/>
    <property type="match status" value="1"/>
</dbReference>
<dbReference type="Pfam" id="PF00378">
    <property type="entry name" value="ECH_1"/>
    <property type="match status" value="1"/>
</dbReference>
<evidence type="ECO:0000256" key="2">
    <source>
        <dbReference type="ARBA" id="ARBA00023140"/>
    </source>
</evidence>
<dbReference type="SUPFAM" id="SSF52096">
    <property type="entry name" value="ClpP/crotonase"/>
    <property type="match status" value="1"/>
</dbReference>
<dbReference type="PANTHER" id="PTHR43684:SF1">
    <property type="entry name" value="ENOYL-COA DELTA ISOMERASE 2"/>
    <property type="match status" value="1"/>
</dbReference>
<reference evidence="4 5" key="1">
    <citation type="submission" date="2015-03" db="EMBL/GenBank/DDBJ databases">
        <title>Genome assembly of Sandaracinus amylolyticus DSM 53668.</title>
        <authorList>
            <person name="Sharma G."/>
            <person name="Subramanian S."/>
        </authorList>
    </citation>
    <scope>NUCLEOTIDE SEQUENCE [LARGE SCALE GENOMIC DNA]</scope>
    <source>
        <strain evidence="4 5">DSM 53668</strain>
    </source>
</reference>
<dbReference type="GO" id="GO:0004165">
    <property type="term" value="F:delta(3)-delta(2)-enoyl-CoA isomerase activity"/>
    <property type="evidence" value="ECO:0007669"/>
    <property type="project" value="UniProtKB-ARBA"/>
</dbReference>
<dbReference type="PANTHER" id="PTHR43684">
    <property type="match status" value="1"/>
</dbReference>
<name>A0A0F6YN89_9BACT</name>
<keyword evidence="3" id="KW-0413">Isomerase</keyword>
<dbReference type="STRING" id="927083.DB32_007325"/>
<evidence type="ECO:0000313" key="5">
    <source>
        <dbReference type="Proteomes" id="UP000034883"/>
    </source>
</evidence>
<dbReference type="AlphaFoldDB" id="A0A0F6YN89"/>
<dbReference type="EMBL" id="CP011125">
    <property type="protein sequence ID" value="AKF10176.1"/>
    <property type="molecule type" value="Genomic_DNA"/>
</dbReference>
<dbReference type="RefSeq" id="WP_053237159.1">
    <property type="nucleotide sequence ID" value="NZ_CP011125.1"/>
</dbReference>
<sequence>MNDVLRVEDHGAVRVLTLSRPEKKNAFDVALTEALWSALERASADESVRVVVVTGAGDMFSAGADVNLFLQAGTGGLEGDISKVARLYEPLRACTKPVIAAVQGPTVGMGVTMLPHFDLVYAAEHATFLVPFVRLGLVVEYAGSFALPRLIGHQRTRELLLRAKPIDARTAEHWGLVTRVFPRESFTSEVMAIANDVAALPPGAILECRRLVDKGEQSDMQHAIDEENRVLATRYGSAENVDAVKAFLTRRK</sequence>
<dbReference type="InterPro" id="IPR029045">
    <property type="entry name" value="ClpP/crotonase-like_dom_sf"/>
</dbReference>
<dbReference type="InterPro" id="IPR001753">
    <property type="entry name" value="Enoyl-CoA_hydra/iso"/>
</dbReference>
<dbReference type="KEGG" id="samy:DB32_007325"/>
<dbReference type="Gene3D" id="3.90.226.10">
    <property type="entry name" value="2-enoyl-CoA Hydratase, Chain A, domain 1"/>
    <property type="match status" value="1"/>
</dbReference>
<protein>
    <submittedName>
        <fullName evidence="4">Enoyl-CoA hydratase</fullName>
    </submittedName>
</protein>
<gene>
    <name evidence="4" type="ORF">DB32_007325</name>
</gene>
<keyword evidence="2" id="KW-0576">Peroxisome</keyword>
<evidence type="ECO:0000313" key="4">
    <source>
        <dbReference type="EMBL" id="AKF10176.1"/>
    </source>
</evidence>
<proteinExistence type="predicted"/>
<dbReference type="InterPro" id="IPR051053">
    <property type="entry name" value="ECH/Chromodomain_protein"/>
</dbReference>
<evidence type="ECO:0000256" key="1">
    <source>
        <dbReference type="ARBA" id="ARBA00004275"/>
    </source>
</evidence>
<dbReference type="Proteomes" id="UP000034883">
    <property type="component" value="Chromosome"/>
</dbReference>
<comment type="subcellular location">
    <subcellularLocation>
        <location evidence="1">Peroxisome</location>
    </subcellularLocation>
</comment>
<accession>A0A0F6YN89</accession>
<evidence type="ECO:0000256" key="3">
    <source>
        <dbReference type="ARBA" id="ARBA00023235"/>
    </source>
</evidence>
<organism evidence="4 5">
    <name type="scientific">Sandaracinus amylolyticus</name>
    <dbReference type="NCBI Taxonomy" id="927083"/>
    <lineage>
        <taxon>Bacteria</taxon>
        <taxon>Pseudomonadati</taxon>
        <taxon>Myxococcota</taxon>
        <taxon>Polyangia</taxon>
        <taxon>Polyangiales</taxon>
        <taxon>Sandaracinaceae</taxon>
        <taxon>Sandaracinus</taxon>
    </lineage>
</organism>
<keyword evidence="5" id="KW-1185">Reference proteome</keyword>
<dbReference type="OrthoDB" id="5365311at2"/>